<accession>A0A4P6K1B0</accession>
<evidence type="ECO:0000256" key="5">
    <source>
        <dbReference type="ARBA" id="ARBA00022748"/>
    </source>
</evidence>
<keyword evidence="11" id="KW-1185">Reference proteome</keyword>
<protein>
    <recommendedName>
        <fullName evidence="3">Heme exporter protein C</fullName>
    </recommendedName>
</protein>
<evidence type="ECO:0000256" key="2">
    <source>
        <dbReference type="ARBA" id="ARBA00005840"/>
    </source>
</evidence>
<keyword evidence="5" id="KW-0201">Cytochrome c-type biogenesis</keyword>
<organism evidence="10 11">
    <name type="scientific">Ktedonosporobacter rubrisoli</name>
    <dbReference type="NCBI Taxonomy" id="2509675"/>
    <lineage>
        <taxon>Bacteria</taxon>
        <taxon>Bacillati</taxon>
        <taxon>Chloroflexota</taxon>
        <taxon>Ktedonobacteria</taxon>
        <taxon>Ktedonobacterales</taxon>
        <taxon>Ktedonosporobacteraceae</taxon>
        <taxon>Ktedonosporobacter</taxon>
    </lineage>
</organism>
<proteinExistence type="inferred from homology"/>
<feature type="domain" description="Cytochrome c assembly protein" evidence="9">
    <location>
        <begin position="31"/>
        <end position="191"/>
    </location>
</feature>
<dbReference type="GO" id="GO:0015232">
    <property type="term" value="F:heme transmembrane transporter activity"/>
    <property type="evidence" value="ECO:0007669"/>
    <property type="project" value="InterPro"/>
</dbReference>
<dbReference type="OrthoDB" id="9814290at2"/>
<keyword evidence="4 8" id="KW-0812">Transmembrane</keyword>
<feature type="transmembrane region" description="Helical" evidence="8">
    <location>
        <begin position="134"/>
        <end position="152"/>
    </location>
</feature>
<dbReference type="Proteomes" id="UP000290365">
    <property type="component" value="Chromosome"/>
</dbReference>
<dbReference type="GO" id="GO:0005886">
    <property type="term" value="C:plasma membrane"/>
    <property type="evidence" value="ECO:0007669"/>
    <property type="project" value="TreeGrafter"/>
</dbReference>
<dbReference type="PANTHER" id="PTHR30071">
    <property type="entry name" value="HEME EXPORTER PROTEIN C"/>
    <property type="match status" value="1"/>
</dbReference>
<dbReference type="InterPro" id="IPR003557">
    <property type="entry name" value="Cyt_c_biogenesis_CcmC"/>
</dbReference>
<dbReference type="InterPro" id="IPR002541">
    <property type="entry name" value="Cyt_c_assembly"/>
</dbReference>
<dbReference type="InterPro" id="IPR045062">
    <property type="entry name" value="Cyt_c_biogenesis_CcsA/CcmC"/>
</dbReference>
<keyword evidence="6 8" id="KW-1133">Transmembrane helix</keyword>
<dbReference type="RefSeq" id="WP_129892287.1">
    <property type="nucleotide sequence ID" value="NZ_CP035758.1"/>
</dbReference>
<evidence type="ECO:0000256" key="4">
    <source>
        <dbReference type="ARBA" id="ARBA00022692"/>
    </source>
</evidence>
<gene>
    <name evidence="10" type="ORF">EPA93_36720</name>
</gene>
<dbReference type="Pfam" id="PF01578">
    <property type="entry name" value="Cytochrom_C_asm"/>
    <property type="match status" value="1"/>
</dbReference>
<dbReference type="PRINTS" id="PR01386">
    <property type="entry name" value="CCMCBIOGNSIS"/>
</dbReference>
<name>A0A4P6K1B0_KTERU</name>
<dbReference type="GO" id="GO:0017004">
    <property type="term" value="P:cytochrome complex assembly"/>
    <property type="evidence" value="ECO:0007669"/>
    <property type="project" value="UniProtKB-KW"/>
</dbReference>
<feature type="transmembrane region" description="Helical" evidence="8">
    <location>
        <begin position="207"/>
        <end position="229"/>
    </location>
</feature>
<feature type="transmembrane region" description="Helical" evidence="8">
    <location>
        <begin position="25"/>
        <end position="51"/>
    </location>
</feature>
<feature type="transmembrane region" description="Helical" evidence="8">
    <location>
        <begin position="63"/>
        <end position="90"/>
    </location>
</feature>
<dbReference type="AlphaFoldDB" id="A0A4P6K1B0"/>
<evidence type="ECO:0000256" key="7">
    <source>
        <dbReference type="ARBA" id="ARBA00023136"/>
    </source>
</evidence>
<evidence type="ECO:0000256" key="8">
    <source>
        <dbReference type="SAM" id="Phobius"/>
    </source>
</evidence>
<dbReference type="KEGG" id="kbs:EPA93_36720"/>
<feature type="transmembrane region" description="Helical" evidence="8">
    <location>
        <begin position="102"/>
        <end position="122"/>
    </location>
</feature>
<evidence type="ECO:0000256" key="6">
    <source>
        <dbReference type="ARBA" id="ARBA00022989"/>
    </source>
</evidence>
<keyword evidence="7 8" id="KW-0472">Membrane</keyword>
<feature type="transmembrane region" description="Helical" evidence="8">
    <location>
        <begin position="164"/>
        <end position="187"/>
    </location>
</feature>
<reference evidence="10 11" key="1">
    <citation type="submission" date="2019-01" db="EMBL/GenBank/DDBJ databases">
        <title>Ktedonosporobacter rubrisoli SCAWS-G2.</title>
        <authorList>
            <person name="Huang Y."/>
            <person name="Yan B."/>
        </authorList>
    </citation>
    <scope>NUCLEOTIDE SEQUENCE [LARGE SCALE GENOMIC DNA]</scope>
    <source>
        <strain evidence="10 11">SCAWS-G2</strain>
    </source>
</reference>
<evidence type="ECO:0000313" key="10">
    <source>
        <dbReference type="EMBL" id="QBD81226.1"/>
    </source>
</evidence>
<comment type="subcellular location">
    <subcellularLocation>
        <location evidence="1">Membrane</location>
        <topology evidence="1">Multi-pass membrane protein</topology>
    </subcellularLocation>
</comment>
<dbReference type="GO" id="GO:0020037">
    <property type="term" value="F:heme binding"/>
    <property type="evidence" value="ECO:0007669"/>
    <property type="project" value="InterPro"/>
</dbReference>
<comment type="similarity">
    <text evidence="2">Belongs to the CcmC/CycZ/HelC family.</text>
</comment>
<dbReference type="PANTHER" id="PTHR30071:SF1">
    <property type="entry name" value="CYTOCHROME B_B6 PROTEIN-RELATED"/>
    <property type="match status" value="1"/>
</dbReference>
<evidence type="ECO:0000259" key="9">
    <source>
        <dbReference type="Pfam" id="PF01578"/>
    </source>
</evidence>
<sequence length="246" mass="26995">MALAKRETGVELHSKAPSGQQAAGLPIASLILGGLALIGILIAIFMAFLYAPTDAVQGQSQRIFYFHISVSLVGMLAFGVVTAGGIGYILKRDERWDWLARASAEIGAIFISLGLITGSIWGRTTWGTWWVWDPKLTATLILWFMFVGYLMLRSYMGRTTASAYAGAVLAIVGVFDVPIIYLSVQWWRGMHPQAEVGPKGALPPEVLITMLVALVSFLLLYSFLMIQIYQLQRLQARAQALRASVE</sequence>
<evidence type="ECO:0000256" key="3">
    <source>
        <dbReference type="ARBA" id="ARBA00016463"/>
    </source>
</evidence>
<evidence type="ECO:0000313" key="11">
    <source>
        <dbReference type="Proteomes" id="UP000290365"/>
    </source>
</evidence>
<evidence type="ECO:0000256" key="1">
    <source>
        <dbReference type="ARBA" id="ARBA00004141"/>
    </source>
</evidence>
<dbReference type="EMBL" id="CP035758">
    <property type="protein sequence ID" value="QBD81226.1"/>
    <property type="molecule type" value="Genomic_DNA"/>
</dbReference>